<reference evidence="2 3" key="1">
    <citation type="submission" date="2020-04" db="EMBL/GenBank/DDBJ databases">
        <title>Paenibacillus algicola sp. nov., a novel marine bacterium producing alginate lyase.</title>
        <authorList>
            <person name="Huang H."/>
        </authorList>
    </citation>
    <scope>NUCLEOTIDE SEQUENCE [LARGE SCALE GENOMIC DNA]</scope>
    <source>
        <strain evidence="2 3">L7-75</strain>
    </source>
</reference>
<accession>A0A848M4C2</accession>
<name>A0A848M4C2_PAELE</name>
<dbReference type="AlphaFoldDB" id="A0A848M4C2"/>
<dbReference type="Proteomes" id="UP000565468">
    <property type="component" value="Unassembled WGS sequence"/>
</dbReference>
<feature type="domain" description="NAD(P)-binding" evidence="1">
    <location>
        <begin position="8"/>
        <end position="182"/>
    </location>
</feature>
<dbReference type="PANTHER" id="PTHR15020">
    <property type="entry name" value="FLAVIN REDUCTASE-RELATED"/>
    <property type="match status" value="1"/>
</dbReference>
<evidence type="ECO:0000259" key="1">
    <source>
        <dbReference type="Pfam" id="PF13460"/>
    </source>
</evidence>
<dbReference type="Pfam" id="PF13460">
    <property type="entry name" value="NAD_binding_10"/>
    <property type="match status" value="1"/>
</dbReference>
<organism evidence="2 3">
    <name type="scientific">Paenibacillus lemnae</name>
    <dbReference type="NCBI Taxonomy" id="1330551"/>
    <lineage>
        <taxon>Bacteria</taxon>
        <taxon>Bacillati</taxon>
        <taxon>Bacillota</taxon>
        <taxon>Bacilli</taxon>
        <taxon>Bacillales</taxon>
        <taxon>Paenibacillaceae</taxon>
        <taxon>Paenibacillus</taxon>
    </lineage>
</organism>
<dbReference type="InterPro" id="IPR036291">
    <property type="entry name" value="NAD(P)-bd_dom_sf"/>
</dbReference>
<comment type="caution">
    <text evidence="2">The sequence shown here is derived from an EMBL/GenBank/DDBJ whole genome shotgun (WGS) entry which is preliminary data.</text>
</comment>
<protein>
    <submittedName>
        <fullName evidence="2">NAD(P)H-binding protein</fullName>
    </submittedName>
</protein>
<dbReference type="PANTHER" id="PTHR15020:SF50">
    <property type="entry name" value="UPF0659 PROTEIN YMR090W"/>
    <property type="match status" value="1"/>
</dbReference>
<dbReference type="SUPFAM" id="SSF51735">
    <property type="entry name" value="NAD(P)-binding Rossmann-fold domains"/>
    <property type="match status" value="1"/>
</dbReference>
<dbReference type="Gene3D" id="3.40.50.720">
    <property type="entry name" value="NAD(P)-binding Rossmann-like Domain"/>
    <property type="match status" value="1"/>
</dbReference>
<proteinExistence type="predicted"/>
<keyword evidence="3" id="KW-1185">Reference proteome</keyword>
<dbReference type="EMBL" id="JABBPN010000001">
    <property type="protein sequence ID" value="NMO94514.1"/>
    <property type="molecule type" value="Genomic_DNA"/>
</dbReference>
<dbReference type="RefSeq" id="WP_169503199.1">
    <property type="nucleotide sequence ID" value="NZ_JABBPN010000001.1"/>
</dbReference>
<gene>
    <name evidence="2" type="ORF">HII30_01765</name>
</gene>
<sequence>MKTVFIAGAHGDTGRYIVEQLNRKGCFTIALVKQEDQINTLPSNNVKCIVGDLSNALSDHWKDADAIICAAGTGMEQQHEEADQAGIIRLIEQAVLQGIPRFILISSMDTRQPERQPAAKPFLLAQSTAEHQLEESGLTYTIIRLGELSDEEPAGMAAAGHSLEDPRILSKADAAHAAVLSLELPQTENITFDLAGGDTPLKEALIQLVEKEDVPE</sequence>
<evidence type="ECO:0000313" key="3">
    <source>
        <dbReference type="Proteomes" id="UP000565468"/>
    </source>
</evidence>
<dbReference type="InterPro" id="IPR016040">
    <property type="entry name" value="NAD(P)-bd_dom"/>
</dbReference>
<evidence type="ECO:0000313" key="2">
    <source>
        <dbReference type="EMBL" id="NMO94514.1"/>
    </source>
</evidence>